<evidence type="ECO:0000256" key="1">
    <source>
        <dbReference type="ARBA" id="ARBA00004651"/>
    </source>
</evidence>
<sequence length="375" mass="40599">MWKIVFPGLAMIAVTYALARLSFGLFLPDISNSLELSESDGGLVGSTAYLSYSIALLVSAALIKKLGQHRVIVIAGLTAVLGLSGIASAQSYLHLVISMFIAGIGSGLASPALSQAAQSALSKQELDQGNTWINSGTSFGVILTGPIVLLFAEHWRLSYIFFAIIAIGVLYWNYYSIPSRYDQKQAMDQKMNWLSVMNKSKFLLLASLISGISSSIYWTFSRSYITVEYNMTTNESVVFWIIMGVAGIVGGAAGGFIQKLGLAWSYRLLLFLLFISIVLLTVPLNWTHYFSAALFGSSYIFLTGLFIVWATRIFSVLPALGVSLSFLALGIGQSLGSFFAGRLIEMTSYPFSFILFAGIGLIGLLFPTEKAADSC</sequence>
<dbReference type="PROSITE" id="PS50850">
    <property type="entry name" value="MFS"/>
    <property type="match status" value="1"/>
</dbReference>
<feature type="transmembrane region" description="Helical" evidence="7">
    <location>
        <begin position="92"/>
        <end position="110"/>
    </location>
</feature>
<keyword evidence="4 7" id="KW-0812">Transmembrane</keyword>
<dbReference type="EMBL" id="LWMH01000003">
    <property type="protein sequence ID" value="KZS43233.1"/>
    <property type="molecule type" value="Genomic_DNA"/>
</dbReference>
<dbReference type="OrthoDB" id="2957247at2"/>
<feature type="transmembrane region" description="Helical" evidence="7">
    <location>
        <begin position="288"/>
        <end position="309"/>
    </location>
</feature>
<keyword evidence="5 7" id="KW-1133">Transmembrane helix</keyword>
<keyword evidence="2" id="KW-0813">Transport</keyword>
<feature type="transmembrane region" description="Helical" evidence="7">
    <location>
        <begin position="237"/>
        <end position="257"/>
    </location>
</feature>
<dbReference type="Proteomes" id="UP000076796">
    <property type="component" value="Unassembled WGS sequence"/>
</dbReference>
<feature type="domain" description="Major facilitator superfamily (MFS) profile" evidence="8">
    <location>
        <begin position="3"/>
        <end position="375"/>
    </location>
</feature>
<dbReference type="PANTHER" id="PTHR43124">
    <property type="entry name" value="PURINE EFFLUX PUMP PBUE"/>
    <property type="match status" value="1"/>
</dbReference>
<feature type="transmembrane region" description="Helical" evidence="7">
    <location>
        <begin position="131"/>
        <end position="151"/>
    </location>
</feature>
<evidence type="ECO:0000256" key="2">
    <source>
        <dbReference type="ARBA" id="ARBA00022448"/>
    </source>
</evidence>
<evidence type="ECO:0000256" key="7">
    <source>
        <dbReference type="SAM" id="Phobius"/>
    </source>
</evidence>
<evidence type="ECO:0000256" key="5">
    <source>
        <dbReference type="ARBA" id="ARBA00022989"/>
    </source>
</evidence>
<evidence type="ECO:0000313" key="10">
    <source>
        <dbReference type="Proteomes" id="UP000076796"/>
    </source>
</evidence>
<dbReference type="InterPro" id="IPR011701">
    <property type="entry name" value="MFS"/>
</dbReference>
<dbReference type="Gene3D" id="1.20.1250.20">
    <property type="entry name" value="MFS general substrate transporter like domains"/>
    <property type="match status" value="1"/>
</dbReference>
<feature type="transmembrane region" description="Helical" evidence="7">
    <location>
        <begin position="202"/>
        <end position="225"/>
    </location>
</feature>
<evidence type="ECO:0000256" key="3">
    <source>
        <dbReference type="ARBA" id="ARBA00022475"/>
    </source>
</evidence>
<gene>
    <name evidence="9" type="ORF">AWU65_01020</name>
</gene>
<dbReference type="GO" id="GO:0022857">
    <property type="term" value="F:transmembrane transporter activity"/>
    <property type="evidence" value="ECO:0007669"/>
    <property type="project" value="InterPro"/>
</dbReference>
<evidence type="ECO:0000259" key="8">
    <source>
        <dbReference type="PROSITE" id="PS50850"/>
    </source>
</evidence>
<feature type="transmembrane region" description="Helical" evidence="7">
    <location>
        <begin position="264"/>
        <end position="282"/>
    </location>
</feature>
<dbReference type="AlphaFoldDB" id="A0A163DHX3"/>
<feature type="transmembrane region" description="Helical" evidence="7">
    <location>
        <begin position="43"/>
        <end position="63"/>
    </location>
</feature>
<feature type="transmembrane region" description="Helical" evidence="7">
    <location>
        <begin position="346"/>
        <end position="366"/>
    </location>
</feature>
<proteinExistence type="predicted"/>
<evidence type="ECO:0000256" key="6">
    <source>
        <dbReference type="ARBA" id="ARBA00023136"/>
    </source>
</evidence>
<evidence type="ECO:0000313" key="9">
    <source>
        <dbReference type="EMBL" id="KZS43233.1"/>
    </source>
</evidence>
<keyword evidence="6 7" id="KW-0472">Membrane</keyword>
<dbReference type="InterPro" id="IPR036259">
    <property type="entry name" value="MFS_trans_sf"/>
</dbReference>
<feature type="transmembrane region" description="Helical" evidence="7">
    <location>
        <begin position="157"/>
        <end position="175"/>
    </location>
</feature>
<comment type="caution">
    <text evidence="9">The sequence shown here is derived from an EMBL/GenBank/DDBJ whole genome shotgun (WGS) entry which is preliminary data.</text>
</comment>
<evidence type="ECO:0000256" key="4">
    <source>
        <dbReference type="ARBA" id="ARBA00022692"/>
    </source>
</evidence>
<dbReference type="SUPFAM" id="SSF103473">
    <property type="entry name" value="MFS general substrate transporter"/>
    <property type="match status" value="1"/>
</dbReference>
<dbReference type="InterPro" id="IPR050189">
    <property type="entry name" value="MFS_Efflux_Transporters"/>
</dbReference>
<accession>A0A163DHX3</accession>
<dbReference type="GeneID" id="97555331"/>
<keyword evidence="10" id="KW-1185">Reference proteome</keyword>
<feature type="transmembrane region" description="Helical" evidence="7">
    <location>
        <begin position="70"/>
        <end position="86"/>
    </location>
</feature>
<keyword evidence="3" id="KW-1003">Cell membrane</keyword>
<dbReference type="RefSeq" id="WP_063480673.1">
    <property type="nucleotide sequence ID" value="NZ_CP147845.1"/>
</dbReference>
<name>A0A163DHX3_9BACL</name>
<dbReference type="GO" id="GO:0005886">
    <property type="term" value="C:plasma membrane"/>
    <property type="evidence" value="ECO:0007669"/>
    <property type="project" value="UniProtKB-SubCell"/>
</dbReference>
<organism evidence="9 10">
    <name type="scientific">Paenibacillus glucanolyticus</name>
    <dbReference type="NCBI Taxonomy" id="59843"/>
    <lineage>
        <taxon>Bacteria</taxon>
        <taxon>Bacillati</taxon>
        <taxon>Bacillota</taxon>
        <taxon>Bacilli</taxon>
        <taxon>Bacillales</taxon>
        <taxon>Paenibacillaceae</taxon>
        <taxon>Paenibacillus</taxon>
    </lineage>
</organism>
<feature type="transmembrane region" description="Helical" evidence="7">
    <location>
        <begin position="316"/>
        <end position="340"/>
    </location>
</feature>
<dbReference type="InterPro" id="IPR020846">
    <property type="entry name" value="MFS_dom"/>
</dbReference>
<comment type="subcellular location">
    <subcellularLocation>
        <location evidence="1">Cell membrane</location>
        <topology evidence="1">Multi-pass membrane protein</topology>
    </subcellularLocation>
</comment>
<dbReference type="PANTHER" id="PTHR43124:SF3">
    <property type="entry name" value="CHLORAMPHENICOL EFFLUX PUMP RV0191"/>
    <property type="match status" value="1"/>
</dbReference>
<dbReference type="Pfam" id="PF07690">
    <property type="entry name" value="MFS_1"/>
    <property type="match status" value="1"/>
</dbReference>
<reference evidence="9" key="1">
    <citation type="journal article" date="2016" name="Genome Announc.">
        <title>Draft genomes of two strains of Paenibacillus glucanolyticus with capability to degrade lignocellulose.</title>
        <authorList>
            <person name="Mathews S.L."/>
            <person name="Pawlak J."/>
            <person name="Grunden A.M."/>
        </authorList>
    </citation>
    <scope>NUCLEOTIDE SEQUENCE [LARGE SCALE GENOMIC DNA]</scope>
    <source>
        <strain evidence="9">SLM1</strain>
    </source>
</reference>
<protein>
    <submittedName>
        <fullName evidence="9">Permease</fullName>
    </submittedName>
</protein>